<accession>A0ABQ2DJ17</accession>
<keyword evidence="2" id="KW-1185">Reference proteome</keyword>
<evidence type="ECO:0000313" key="1">
    <source>
        <dbReference type="EMBL" id="GGJ55312.1"/>
    </source>
</evidence>
<organism evidence="1 2">
    <name type="scientific">Virgibacillus kapii</name>
    <dbReference type="NCBI Taxonomy" id="1638645"/>
    <lineage>
        <taxon>Bacteria</taxon>
        <taxon>Bacillati</taxon>
        <taxon>Bacillota</taxon>
        <taxon>Bacilli</taxon>
        <taxon>Bacillales</taxon>
        <taxon>Bacillaceae</taxon>
        <taxon>Virgibacillus</taxon>
    </lineage>
</organism>
<gene>
    <name evidence="1" type="ORF">GCM10007111_17020</name>
</gene>
<evidence type="ECO:0000313" key="2">
    <source>
        <dbReference type="Proteomes" id="UP000634435"/>
    </source>
</evidence>
<dbReference type="EMBL" id="BMPN01000002">
    <property type="protein sequence ID" value="GGJ55312.1"/>
    <property type="molecule type" value="Genomic_DNA"/>
</dbReference>
<reference evidence="2" key="1">
    <citation type="journal article" date="2019" name="Int. J. Syst. Evol. Microbiol.">
        <title>The Global Catalogue of Microorganisms (GCM) 10K type strain sequencing project: providing services to taxonomists for standard genome sequencing and annotation.</title>
        <authorList>
            <consortium name="The Broad Institute Genomics Platform"/>
            <consortium name="The Broad Institute Genome Sequencing Center for Infectious Disease"/>
            <person name="Wu L."/>
            <person name="Ma J."/>
        </authorList>
    </citation>
    <scope>NUCLEOTIDE SEQUENCE [LARGE SCALE GENOMIC DNA]</scope>
    <source>
        <strain evidence="2">JCM 30071</strain>
    </source>
</reference>
<dbReference type="Proteomes" id="UP000634435">
    <property type="component" value="Unassembled WGS sequence"/>
</dbReference>
<protein>
    <recommendedName>
        <fullName evidence="3">Resolvase/invertase-type recombinase catalytic domain-containing protein</fullName>
    </recommendedName>
</protein>
<name>A0ABQ2DJ17_9BACI</name>
<proteinExistence type="predicted"/>
<comment type="caution">
    <text evidence="1">The sequence shown here is derived from an EMBL/GenBank/DDBJ whole genome shotgun (WGS) entry which is preliminary data.</text>
</comment>
<sequence length="300" mass="34826">MLGKIEVHQRKNSEMEGLPMEKNALVYVKGLTQADAYSDIESIESYCSVNELKINKILYDESRYEEKNYDCLKVLYNQMKSNAVTTIIFDSCYHHYSLATSIEHLSLLTGIEVLKFHNGKIQDFTSKSKSKDVPEFNQSKFDKLLTVDFGNWVGSLSKNREDIHYIDREEDARIAEIRQRERGKAIKDSRKEKGILGIVFDETNLDKMTGYVQKEMFLDKTSYSRVVVYEGFYELEELLQNGKYYRVICDEFANGDIDDLRDLIILCDSYSVEVCFWEGELSTYQEYELGTFLDAITGNL</sequence>
<evidence type="ECO:0008006" key="3">
    <source>
        <dbReference type="Google" id="ProtNLM"/>
    </source>
</evidence>